<gene>
    <name evidence="3" type="ORF">LNKW23_28480</name>
</gene>
<protein>
    <recommendedName>
        <fullName evidence="2">Flagellar protein FlgJ N-terminal domain-containing protein</fullName>
    </recommendedName>
</protein>
<name>A0ABQ6LRE5_9RHOB</name>
<evidence type="ECO:0000256" key="1">
    <source>
        <dbReference type="SAM" id="MobiDB-lite"/>
    </source>
</evidence>
<evidence type="ECO:0000313" key="3">
    <source>
        <dbReference type="EMBL" id="GMG83635.1"/>
    </source>
</evidence>
<comment type="caution">
    <text evidence="3">The sequence shown here is derived from an EMBL/GenBank/DDBJ whole genome shotgun (WGS) entry which is preliminary data.</text>
</comment>
<feature type="region of interest" description="Disordered" evidence="1">
    <location>
        <begin position="1"/>
        <end position="31"/>
    </location>
</feature>
<evidence type="ECO:0000313" key="4">
    <source>
        <dbReference type="Proteomes" id="UP001239909"/>
    </source>
</evidence>
<sequence length="107" mass="10839">MPDPVAAVARAAQPAVEAPGEPPAGRPDPALRQAARRFEAVFLAEMLKHAGLAKPPEQFGGGAGETQFAPFLVREYAEALAARGGIGLADRIGAALAASARPGQGAE</sequence>
<reference evidence="3 4" key="1">
    <citation type="submission" date="2023-04" db="EMBL/GenBank/DDBJ databases">
        <title>Marinoamorphus aggregata gen. nov., sp. Nov., isolate from tissue of brittle star Ophioplocus japonicus.</title>
        <authorList>
            <person name="Kawano K."/>
            <person name="Sawayama S."/>
            <person name="Nakagawa S."/>
        </authorList>
    </citation>
    <scope>NUCLEOTIDE SEQUENCE [LARGE SCALE GENOMIC DNA]</scope>
    <source>
        <strain evidence="3 4">NKW23</strain>
    </source>
</reference>
<feature type="compositionally biased region" description="Low complexity" evidence="1">
    <location>
        <begin position="1"/>
        <end position="19"/>
    </location>
</feature>
<dbReference type="RefSeq" id="WP_285672429.1">
    <property type="nucleotide sequence ID" value="NZ_BSYI01000022.1"/>
</dbReference>
<proteinExistence type="predicted"/>
<evidence type="ECO:0000259" key="2">
    <source>
        <dbReference type="Pfam" id="PF10135"/>
    </source>
</evidence>
<feature type="domain" description="Flagellar protein FlgJ N-terminal" evidence="2">
    <location>
        <begin position="56"/>
        <end position="92"/>
    </location>
</feature>
<keyword evidence="4" id="KW-1185">Reference proteome</keyword>
<dbReference type="EMBL" id="BSYI01000022">
    <property type="protein sequence ID" value="GMG83635.1"/>
    <property type="molecule type" value="Genomic_DNA"/>
</dbReference>
<accession>A0ABQ6LRE5</accession>
<organism evidence="3 4">
    <name type="scientific">Paralimibaculum aggregatum</name>
    <dbReference type="NCBI Taxonomy" id="3036245"/>
    <lineage>
        <taxon>Bacteria</taxon>
        <taxon>Pseudomonadati</taxon>
        <taxon>Pseudomonadota</taxon>
        <taxon>Alphaproteobacteria</taxon>
        <taxon>Rhodobacterales</taxon>
        <taxon>Paracoccaceae</taxon>
        <taxon>Paralimibaculum</taxon>
    </lineage>
</organism>
<dbReference type="Proteomes" id="UP001239909">
    <property type="component" value="Unassembled WGS sequence"/>
</dbReference>
<dbReference type="Pfam" id="PF10135">
    <property type="entry name" value="Rod-binding"/>
    <property type="match status" value="1"/>
</dbReference>
<dbReference type="InterPro" id="IPR019301">
    <property type="entry name" value="Flagellar_prot_FlgJ_N"/>
</dbReference>